<keyword evidence="2" id="KW-1185">Reference proteome</keyword>
<sequence>MCDTLPKNYSSLKKGKKSCIQLGTLPKQTIVRHFQAMFHTPISCLKYLSAKYSILFFNSHRGAKTRDIRGHQGPPAS</sequence>
<reference evidence="2" key="1">
    <citation type="journal article" date="2017" name="Nat. Commun.">
        <title>The North American bullfrog draft genome provides insight into hormonal regulation of long noncoding RNA.</title>
        <authorList>
            <person name="Hammond S.A."/>
            <person name="Warren R.L."/>
            <person name="Vandervalk B.P."/>
            <person name="Kucuk E."/>
            <person name="Khan H."/>
            <person name="Gibb E.A."/>
            <person name="Pandoh P."/>
            <person name="Kirk H."/>
            <person name="Zhao Y."/>
            <person name="Jones M."/>
            <person name="Mungall A.J."/>
            <person name="Coope R."/>
            <person name="Pleasance S."/>
            <person name="Moore R.A."/>
            <person name="Holt R.A."/>
            <person name="Round J.M."/>
            <person name="Ohora S."/>
            <person name="Walle B.V."/>
            <person name="Veldhoen N."/>
            <person name="Helbing C.C."/>
            <person name="Birol I."/>
        </authorList>
    </citation>
    <scope>NUCLEOTIDE SEQUENCE [LARGE SCALE GENOMIC DNA]</scope>
</reference>
<accession>A0A2G9P850</accession>
<name>A0A2G9P850_AQUCT</name>
<dbReference type="Proteomes" id="UP000228934">
    <property type="component" value="Unassembled WGS sequence"/>
</dbReference>
<gene>
    <name evidence="1" type="ORF">AB205_0134570</name>
</gene>
<proteinExistence type="predicted"/>
<protein>
    <submittedName>
        <fullName evidence="1">Uncharacterized protein</fullName>
    </submittedName>
</protein>
<evidence type="ECO:0000313" key="1">
    <source>
        <dbReference type="EMBL" id="PIN99526.1"/>
    </source>
</evidence>
<evidence type="ECO:0000313" key="2">
    <source>
        <dbReference type="Proteomes" id="UP000228934"/>
    </source>
</evidence>
<organism evidence="1 2">
    <name type="scientific">Aquarana catesbeiana</name>
    <name type="common">American bullfrog</name>
    <name type="synonym">Rana catesbeiana</name>
    <dbReference type="NCBI Taxonomy" id="8400"/>
    <lineage>
        <taxon>Eukaryota</taxon>
        <taxon>Metazoa</taxon>
        <taxon>Chordata</taxon>
        <taxon>Craniata</taxon>
        <taxon>Vertebrata</taxon>
        <taxon>Euteleostomi</taxon>
        <taxon>Amphibia</taxon>
        <taxon>Batrachia</taxon>
        <taxon>Anura</taxon>
        <taxon>Neobatrachia</taxon>
        <taxon>Ranoidea</taxon>
        <taxon>Ranidae</taxon>
        <taxon>Aquarana</taxon>
    </lineage>
</organism>
<dbReference type="AlphaFoldDB" id="A0A2G9P850"/>
<dbReference type="EMBL" id="KV922719">
    <property type="protein sequence ID" value="PIN99526.1"/>
    <property type="molecule type" value="Genomic_DNA"/>
</dbReference>